<protein>
    <submittedName>
        <fullName evidence="2">Uncharacterized protein</fullName>
    </submittedName>
</protein>
<sequence length="260" mass="29680">MVLGPLHYRGPICNVPQTEQRIEEDCPQRKLRRGKHQHSFSLEFSSDVDSGYLSVAYTLLELLRPQQIEFGFALQLKSPFSLMLPDVFLLIAELPTFSYQLLYGHSGREDYIYGLETIRSERPSHEYLPSTKRLADGNIGSTVTLRCYAGSTSEVLASPVEVFVYERLPHRTLAHYIVPLSHEYTSVNRRVDFGISKEAQRMSRSVAEEFPESERGNVESLKQQRPTLHPDDPNTRLNSMNETEDIRAVRGPIPLRASSR</sequence>
<accession>A0AAD6SX70</accession>
<proteinExistence type="predicted"/>
<evidence type="ECO:0000313" key="3">
    <source>
        <dbReference type="Proteomes" id="UP001218188"/>
    </source>
</evidence>
<feature type="region of interest" description="Disordered" evidence="1">
    <location>
        <begin position="204"/>
        <end position="260"/>
    </location>
</feature>
<organism evidence="2 3">
    <name type="scientific">Mycena alexandri</name>
    <dbReference type="NCBI Taxonomy" id="1745969"/>
    <lineage>
        <taxon>Eukaryota</taxon>
        <taxon>Fungi</taxon>
        <taxon>Dikarya</taxon>
        <taxon>Basidiomycota</taxon>
        <taxon>Agaricomycotina</taxon>
        <taxon>Agaricomycetes</taxon>
        <taxon>Agaricomycetidae</taxon>
        <taxon>Agaricales</taxon>
        <taxon>Marasmiineae</taxon>
        <taxon>Mycenaceae</taxon>
        <taxon>Mycena</taxon>
    </lineage>
</organism>
<name>A0AAD6SX70_9AGAR</name>
<dbReference type="EMBL" id="JARJCM010000049">
    <property type="protein sequence ID" value="KAJ7035686.1"/>
    <property type="molecule type" value="Genomic_DNA"/>
</dbReference>
<evidence type="ECO:0000256" key="1">
    <source>
        <dbReference type="SAM" id="MobiDB-lite"/>
    </source>
</evidence>
<keyword evidence="3" id="KW-1185">Reference proteome</keyword>
<gene>
    <name evidence="2" type="ORF">C8F04DRAFT_1233617</name>
</gene>
<dbReference type="Proteomes" id="UP001218188">
    <property type="component" value="Unassembled WGS sequence"/>
</dbReference>
<evidence type="ECO:0000313" key="2">
    <source>
        <dbReference type="EMBL" id="KAJ7035686.1"/>
    </source>
</evidence>
<dbReference type="AlphaFoldDB" id="A0AAD6SX70"/>
<reference evidence="2" key="1">
    <citation type="submission" date="2023-03" db="EMBL/GenBank/DDBJ databases">
        <title>Massive genome expansion in bonnet fungi (Mycena s.s.) driven by repeated elements and novel gene families across ecological guilds.</title>
        <authorList>
            <consortium name="Lawrence Berkeley National Laboratory"/>
            <person name="Harder C.B."/>
            <person name="Miyauchi S."/>
            <person name="Viragh M."/>
            <person name="Kuo A."/>
            <person name="Thoen E."/>
            <person name="Andreopoulos B."/>
            <person name="Lu D."/>
            <person name="Skrede I."/>
            <person name="Drula E."/>
            <person name="Henrissat B."/>
            <person name="Morin E."/>
            <person name="Kohler A."/>
            <person name="Barry K."/>
            <person name="LaButti K."/>
            <person name="Morin E."/>
            <person name="Salamov A."/>
            <person name="Lipzen A."/>
            <person name="Mereny Z."/>
            <person name="Hegedus B."/>
            <person name="Baldrian P."/>
            <person name="Stursova M."/>
            <person name="Weitz H."/>
            <person name="Taylor A."/>
            <person name="Grigoriev I.V."/>
            <person name="Nagy L.G."/>
            <person name="Martin F."/>
            <person name="Kauserud H."/>
        </authorList>
    </citation>
    <scope>NUCLEOTIDE SEQUENCE</scope>
    <source>
        <strain evidence="2">CBHHK200</strain>
    </source>
</reference>
<comment type="caution">
    <text evidence="2">The sequence shown here is derived from an EMBL/GenBank/DDBJ whole genome shotgun (WGS) entry which is preliminary data.</text>
</comment>